<dbReference type="Gene3D" id="3.40.50.620">
    <property type="entry name" value="HUPs"/>
    <property type="match status" value="1"/>
</dbReference>
<dbReference type="Proteomes" id="UP000222310">
    <property type="component" value="Unassembled WGS sequence"/>
</dbReference>
<name>A0A9Q5ZGG3_NOSLI</name>
<protein>
    <submittedName>
        <fullName evidence="2">Phosphoadenosine phosphosulfate reductase</fullName>
    </submittedName>
</protein>
<evidence type="ECO:0000313" key="2">
    <source>
        <dbReference type="EMBL" id="PHK06746.1"/>
    </source>
</evidence>
<dbReference type="PANTHER" id="PTHR43196">
    <property type="entry name" value="SULFATE ADENYLYLTRANSFERASE SUBUNIT 2"/>
    <property type="match status" value="1"/>
</dbReference>
<organism evidence="2 3">
    <name type="scientific">Nostoc linckia z8</name>
    <dbReference type="NCBI Taxonomy" id="1628746"/>
    <lineage>
        <taxon>Bacteria</taxon>
        <taxon>Bacillati</taxon>
        <taxon>Cyanobacteriota</taxon>
        <taxon>Cyanophyceae</taxon>
        <taxon>Nostocales</taxon>
        <taxon>Nostocaceae</taxon>
        <taxon>Nostoc</taxon>
    </lineage>
</organism>
<reference evidence="2 3" key="1">
    <citation type="submission" date="2015-02" db="EMBL/GenBank/DDBJ databases">
        <title>Nostoc linckia genome annotation.</title>
        <authorList>
            <person name="Zhou Z."/>
        </authorList>
    </citation>
    <scope>NUCLEOTIDE SEQUENCE [LARGE SCALE GENOMIC DNA]</scope>
    <source>
        <strain evidence="3">z8</strain>
    </source>
</reference>
<feature type="domain" description="Phosphoadenosine phosphosulphate reductase" evidence="1">
    <location>
        <begin position="155"/>
        <end position="231"/>
    </location>
</feature>
<dbReference type="InterPro" id="IPR002500">
    <property type="entry name" value="PAPS_reduct_dom"/>
</dbReference>
<dbReference type="GeneID" id="57094304"/>
<accession>A0A9Q5ZGG3</accession>
<dbReference type="RefSeq" id="WP_099066530.1">
    <property type="nucleotide sequence ID" value="NZ_LAHD01000005.1"/>
</dbReference>
<dbReference type="SUPFAM" id="SSF52402">
    <property type="entry name" value="Adenine nucleotide alpha hydrolases-like"/>
    <property type="match status" value="1"/>
</dbReference>
<sequence>MTPDLASYDYVIVALSGGKDSVACLLYLLELGVHKSKIECWHHLVDGRENPLLFDWECTEDYVRVLCQALGIKLYYSWRSGGLEREMLRYNLPTAATFFETPEGLKTAGGGSNKLGTRLRFPQLSAGMSTRWCSSYGKIGVADAAINNQSRFKGKRTLVITGERRQESSARSKYLEFESHRTHCQSRHVDHWRPVIDWSSEDTFIIAQKYSLLCHPCYYLGFGRASCQMCIFASDDQLASVYKIAPHKVNQIAEYERQFSGYWQQKEGKTYTIHRTLSVMERVARGKPFDMKDEDIKLAVSPVYYKSVIVPPSKWEMPMGAFSKDTAGPT</sequence>
<dbReference type="InterPro" id="IPR050128">
    <property type="entry name" value="Sulfate_adenylyltrnsfr_sub2"/>
</dbReference>
<dbReference type="EMBL" id="LAHD01000005">
    <property type="protein sequence ID" value="PHK06746.1"/>
    <property type="molecule type" value="Genomic_DNA"/>
</dbReference>
<dbReference type="InterPro" id="IPR014729">
    <property type="entry name" value="Rossmann-like_a/b/a_fold"/>
</dbReference>
<gene>
    <name evidence="2" type="ORF">VF08_03150</name>
</gene>
<evidence type="ECO:0000313" key="3">
    <source>
        <dbReference type="Proteomes" id="UP000222310"/>
    </source>
</evidence>
<dbReference type="AlphaFoldDB" id="A0A9Q5ZGG3"/>
<proteinExistence type="predicted"/>
<dbReference type="Pfam" id="PF01507">
    <property type="entry name" value="PAPS_reduct"/>
    <property type="match status" value="1"/>
</dbReference>
<comment type="caution">
    <text evidence="2">The sequence shown here is derived from an EMBL/GenBank/DDBJ whole genome shotgun (WGS) entry which is preliminary data.</text>
</comment>
<evidence type="ECO:0000259" key="1">
    <source>
        <dbReference type="Pfam" id="PF01507"/>
    </source>
</evidence>
<dbReference type="PANTHER" id="PTHR43196:SF2">
    <property type="entry name" value="PHOSPHOADENOSINE PHOSPHOSULFATE REDUCTASE"/>
    <property type="match status" value="1"/>
</dbReference>
<dbReference type="GO" id="GO:0003824">
    <property type="term" value="F:catalytic activity"/>
    <property type="evidence" value="ECO:0007669"/>
    <property type="project" value="InterPro"/>
</dbReference>